<reference evidence="2" key="1">
    <citation type="submission" date="2020-11" db="EMBL/GenBank/DDBJ databases">
        <authorList>
            <consortium name="DOE Joint Genome Institute"/>
            <person name="Ahrendt S."/>
            <person name="Riley R."/>
            <person name="Andreopoulos W."/>
            <person name="Labutti K."/>
            <person name="Pangilinan J."/>
            <person name="Ruiz-Duenas F.J."/>
            <person name="Barrasa J.M."/>
            <person name="Sanchez-Garcia M."/>
            <person name="Camarero S."/>
            <person name="Miyauchi S."/>
            <person name="Serrano A."/>
            <person name="Linde D."/>
            <person name="Babiker R."/>
            <person name="Drula E."/>
            <person name="Ayuso-Fernandez I."/>
            <person name="Pacheco R."/>
            <person name="Padilla G."/>
            <person name="Ferreira P."/>
            <person name="Barriuso J."/>
            <person name="Kellner H."/>
            <person name="Castanera R."/>
            <person name="Alfaro M."/>
            <person name="Ramirez L."/>
            <person name="Pisabarro A.G."/>
            <person name="Kuo A."/>
            <person name="Tritt A."/>
            <person name="Lipzen A."/>
            <person name="He G."/>
            <person name="Yan M."/>
            <person name="Ng V."/>
            <person name="Cullen D."/>
            <person name="Martin F."/>
            <person name="Rosso M.-N."/>
            <person name="Henrissat B."/>
            <person name="Hibbett D."/>
            <person name="Martinez A.T."/>
            <person name="Grigoriev I.V."/>
        </authorList>
    </citation>
    <scope>NUCLEOTIDE SEQUENCE</scope>
    <source>
        <strain evidence="2">CIRM-BRFM 674</strain>
    </source>
</reference>
<feature type="compositionally biased region" description="Basic and acidic residues" evidence="1">
    <location>
        <begin position="56"/>
        <end position="67"/>
    </location>
</feature>
<dbReference type="OrthoDB" id="62853at2759"/>
<dbReference type="Proteomes" id="UP000807469">
    <property type="component" value="Unassembled WGS sequence"/>
</dbReference>
<accession>A0A9P5YRY3</accession>
<dbReference type="AlphaFoldDB" id="A0A9P5YRY3"/>
<evidence type="ECO:0000313" key="2">
    <source>
        <dbReference type="EMBL" id="KAF9474737.1"/>
    </source>
</evidence>
<dbReference type="EMBL" id="MU155364">
    <property type="protein sequence ID" value="KAF9474737.1"/>
    <property type="molecule type" value="Genomic_DNA"/>
</dbReference>
<evidence type="ECO:0000256" key="1">
    <source>
        <dbReference type="SAM" id="MobiDB-lite"/>
    </source>
</evidence>
<protein>
    <submittedName>
        <fullName evidence="2">Uncharacterized protein</fullName>
    </submittedName>
</protein>
<comment type="caution">
    <text evidence="2">The sequence shown here is derived from an EMBL/GenBank/DDBJ whole genome shotgun (WGS) entry which is preliminary data.</text>
</comment>
<proteinExistence type="predicted"/>
<evidence type="ECO:0000313" key="3">
    <source>
        <dbReference type="Proteomes" id="UP000807469"/>
    </source>
</evidence>
<gene>
    <name evidence="2" type="ORF">BDN70DRAFT_815172</name>
</gene>
<organism evidence="2 3">
    <name type="scientific">Pholiota conissans</name>
    <dbReference type="NCBI Taxonomy" id="109636"/>
    <lineage>
        <taxon>Eukaryota</taxon>
        <taxon>Fungi</taxon>
        <taxon>Dikarya</taxon>
        <taxon>Basidiomycota</taxon>
        <taxon>Agaricomycotina</taxon>
        <taxon>Agaricomycetes</taxon>
        <taxon>Agaricomycetidae</taxon>
        <taxon>Agaricales</taxon>
        <taxon>Agaricineae</taxon>
        <taxon>Strophariaceae</taxon>
        <taxon>Pholiota</taxon>
    </lineage>
</organism>
<name>A0A9P5YRY3_9AGAR</name>
<feature type="region of interest" description="Disordered" evidence="1">
    <location>
        <begin position="46"/>
        <end position="67"/>
    </location>
</feature>
<keyword evidence="3" id="KW-1185">Reference proteome</keyword>
<sequence>FSKIGKVMRHIAALSGDKIPPRDADYSFRARAKGLVDKWQRILNANKPVGAGGSPEEAKEEPVVAKAGKTEEKLNGNAKVEVKSVEEGVAGVDLNGKGESFFTTAFFPGSILFLPLYVPGN</sequence>
<feature type="non-terminal residue" evidence="2">
    <location>
        <position position="1"/>
    </location>
</feature>